<organism evidence="4 5">
    <name type="scientific">Marispirochaeta aestuarii</name>
    <dbReference type="NCBI Taxonomy" id="1963862"/>
    <lineage>
        <taxon>Bacteria</taxon>
        <taxon>Pseudomonadati</taxon>
        <taxon>Spirochaetota</taxon>
        <taxon>Spirochaetia</taxon>
        <taxon>Spirochaetales</taxon>
        <taxon>Spirochaetaceae</taxon>
        <taxon>Marispirochaeta</taxon>
    </lineage>
</organism>
<dbReference type="RefSeq" id="WP_083052956.1">
    <property type="nucleotide sequence ID" value="NZ_MWQY01000032.1"/>
</dbReference>
<name>A0A1Y1RT78_9SPIO</name>
<accession>A0A1Y1RT78</accession>
<dbReference type="PANTHER" id="PTHR43465">
    <property type="entry name" value="DUF1680 DOMAIN PROTEIN (AFU_ORTHOLOGUE AFUA_1G08910)"/>
    <property type="match status" value="1"/>
</dbReference>
<feature type="domain" description="Non-reducing end beta-L-arabinofuranosidase-like GH127 catalytic" evidence="1">
    <location>
        <begin position="13"/>
        <end position="425"/>
    </location>
</feature>
<dbReference type="InterPro" id="IPR049174">
    <property type="entry name" value="Beta-AFase-like"/>
</dbReference>
<dbReference type="Pfam" id="PF20737">
    <property type="entry name" value="Glyco_hydro127C"/>
    <property type="match status" value="1"/>
</dbReference>
<dbReference type="SUPFAM" id="SSF48208">
    <property type="entry name" value="Six-hairpin glycosidases"/>
    <property type="match status" value="1"/>
</dbReference>
<reference evidence="4 5" key="1">
    <citation type="submission" date="2017-03" db="EMBL/GenBank/DDBJ databases">
        <title>Draft Genome sequence of Marispirochaeta sp. strain JC444.</title>
        <authorList>
            <person name="Shivani Y."/>
            <person name="Subhash Y."/>
            <person name="Sasikala C."/>
            <person name="Ramana C."/>
        </authorList>
    </citation>
    <scope>NUCLEOTIDE SEQUENCE [LARGE SCALE GENOMIC DNA]</scope>
    <source>
        <strain evidence="4 5">JC444</strain>
    </source>
</reference>
<dbReference type="InterPro" id="IPR012878">
    <property type="entry name" value="Beta-AFase-like_GH127_cat"/>
</dbReference>
<dbReference type="Proteomes" id="UP000192343">
    <property type="component" value="Unassembled WGS sequence"/>
</dbReference>
<dbReference type="GO" id="GO:0016787">
    <property type="term" value="F:hydrolase activity"/>
    <property type="evidence" value="ECO:0007669"/>
    <property type="project" value="UniProtKB-KW"/>
</dbReference>
<dbReference type="STRING" id="1963862.B4O97_18250"/>
<protein>
    <submittedName>
        <fullName evidence="4">Glycosyhydrolase</fullName>
    </submittedName>
</protein>
<dbReference type="InterPro" id="IPR049046">
    <property type="entry name" value="Beta-AFase-like_GH127_middle"/>
</dbReference>
<dbReference type="OrthoDB" id="9757939at2"/>
<evidence type="ECO:0000259" key="1">
    <source>
        <dbReference type="Pfam" id="PF07944"/>
    </source>
</evidence>
<dbReference type="GO" id="GO:0005975">
    <property type="term" value="P:carbohydrate metabolic process"/>
    <property type="evidence" value="ECO:0007669"/>
    <property type="project" value="InterPro"/>
</dbReference>
<dbReference type="InterPro" id="IPR049049">
    <property type="entry name" value="Beta-AFase-like_GH127_C"/>
</dbReference>
<feature type="domain" description="Non-reducing end beta-L-arabinofuranosidase-like GH127 middle" evidence="2">
    <location>
        <begin position="436"/>
        <end position="514"/>
    </location>
</feature>
<sequence length="640" mass="71479">MQKGYRPLGHNRVEITDPLFRHYVDMIAEKVLPYQWDILNDRIQGTERSHCLANFRIAAGEMDGEFYGAVFQDSDVYKWLEAVSYSIESGKGSAFVPLAEQAIDLITRAQQPDGYLNTYYTLVKPRERWSNLREGHELYCAGYLIEAAVAYFNATGSKKLLNAAIRFADLIAATFGPGENQLHGYPGHQEIELALIRLYRVTQDPRYLETARYFIHQRGREPNYFIQEMKQIQNTGIFPELDDFDLKYAQAHIPPVEQRSIEGHAVRAIYMCAAMADLARECDDAKLAEASQALWKSVTEKKMFITGGIGSSGFLERFTTDYDLPNGSAYCETCASVGLMMFGQRMAALNKDASFYDTVEKALCNTVLAGISADGLRYFYVNPLEVWPDICLPHTSMAHVKPVRQQWFSVACCPTNVARTLASLGQYIYAEDEGALCIHQFISSRAEHQGRQGPVRISMEADIVRRGTVRISSDGPVNLCIRVPSWADHPVFQVDGSAFEPEIRNSYACIDLVAAGEILIDLHVSPRWVAASDSVRENAGKTALMLGPFVYCLEEADNGDNLPALILALDAGVRRGESLDCLPGDMPKLEYPGFRFSSGVGSLYGSPNFTLGETSITAVPYCLWCNRAPGEMLVWQKQRL</sequence>
<dbReference type="InterPro" id="IPR008928">
    <property type="entry name" value="6-hairpin_glycosidase_sf"/>
</dbReference>
<dbReference type="Pfam" id="PF20736">
    <property type="entry name" value="Glyco_hydro127M"/>
    <property type="match status" value="1"/>
</dbReference>
<feature type="domain" description="Non-reducing end beta-L-arabinofuranosidase-like GH127 C-terminal" evidence="3">
    <location>
        <begin position="526"/>
        <end position="636"/>
    </location>
</feature>
<dbReference type="Gene3D" id="1.50.10.20">
    <property type="match status" value="1"/>
</dbReference>
<keyword evidence="4" id="KW-0378">Hydrolase</keyword>
<dbReference type="EMBL" id="MWQY01000032">
    <property type="protein sequence ID" value="ORC30307.1"/>
    <property type="molecule type" value="Genomic_DNA"/>
</dbReference>
<keyword evidence="5" id="KW-1185">Reference proteome</keyword>
<comment type="caution">
    <text evidence="4">The sequence shown here is derived from an EMBL/GenBank/DDBJ whole genome shotgun (WGS) entry which is preliminary data.</text>
</comment>
<evidence type="ECO:0000313" key="4">
    <source>
        <dbReference type="EMBL" id="ORC30307.1"/>
    </source>
</evidence>
<evidence type="ECO:0000259" key="3">
    <source>
        <dbReference type="Pfam" id="PF20737"/>
    </source>
</evidence>
<evidence type="ECO:0000259" key="2">
    <source>
        <dbReference type="Pfam" id="PF20736"/>
    </source>
</evidence>
<dbReference type="AlphaFoldDB" id="A0A1Y1RT78"/>
<dbReference type="Pfam" id="PF07944">
    <property type="entry name" value="Beta-AFase-like_GH127_cat"/>
    <property type="match status" value="1"/>
</dbReference>
<proteinExistence type="predicted"/>
<dbReference type="PANTHER" id="PTHR43465:SF2">
    <property type="entry name" value="DUF1680 DOMAIN PROTEIN (AFU_ORTHOLOGUE AFUA_1G08910)"/>
    <property type="match status" value="1"/>
</dbReference>
<evidence type="ECO:0000313" key="5">
    <source>
        <dbReference type="Proteomes" id="UP000192343"/>
    </source>
</evidence>
<gene>
    <name evidence="4" type="ORF">B4O97_18250</name>
</gene>